<sequence>MRSFLSTPPEATLESPDYAIIAMVQGSLGEPGVTLGTKGRCRFCGQTEPRAFRNVAHTLPEAFGNKWVTSLDECDACNARFGTFDDALVKSMGAILTVGGTQGKGNKVRQTGRSDGPASIRHRIVDGKRLISMRANGTPFAEHFGVNRKTGELVFRIPGGTERFIPARAYKALVKMALALLPADALPNFTKIIAWLHSTDDDLLPHMIVGISFSIIGNSPPLLAAALLRRTSGNRDTPCMLFVTTMGSVCLQIVLTRRHGLRVPE</sequence>
<name>A0A4R6Y4B3_9HYPH</name>
<keyword evidence="2" id="KW-0540">Nuclease</keyword>
<reference evidence="2 3" key="1">
    <citation type="submission" date="2019-03" db="EMBL/GenBank/DDBJ databases">
        <title>Genomic Encyclopedia of Type Strains, Phase IV (KMG-IV): sequencing the most valuable type-strain genomes for metagenomic binning, comparative biology and taxonomic classification.</title>
        <authorList>
            <person name="Goeker M."/>
        </authorList>
    </citation>
    <scope>NUCLEOTIDE SEQUENCE [LARGE SCALE GENOMIC DNA]</scope>
    <source>
        <strain evidence="2 3">DSM 11603</strain>
    </source>
</reference>
<dbReference type="GO" id="GO:0004519">
    <property type="term" value="F:endonuclease activity"/>
    <property type="evidence" value="ECO:0007669"/>
    <property type="project" value="UniProtKB-KW"/>
</dbReference>
<proteinExistence type="predicted"/>
<protein>
    <submittedName>
        <fullName evidence="2">HNH endonuclease</fullName>
    </submittedName>
</protein>
<feature type="domain" description="HNH endonuclease 5" evidence="1">
    <location>
        <begin position="41"/>
        <end position="87"/>
    </location>
</feature>
<organism evidence="2 3">
    <name type="scientific">Aquamicrobium defluvii</name>
    <dbReference type="NCBI Taxonomy" id="69279"/>
    <lineage>
        <taxon>Bacteria</taxon>
        <taxon>Pseudomonadati</taxon>
        <taxon>Pseudomonadota</taxon>
        <taxon>Alphaproteobacteria</taxon>
        <taxon>Hyphomicrobiales</taxon>
        <taxon>Phyllobacteriaceae</taxon>
        <taxon>Aquamicrobium</taxon>
    </lineage>
</organism>
<evidence type="ECO:0000313" key="2">
    <source>
        <dbReference type="EMBL" id="TDR27056.1"/>
    </source>
</evidence>
<gene>
    <name evidence="2" type="ORF">DES43_1762</name>
</gene>
<evidence type="ECO:0000313" key="3">
    <source>
        <dbReference type="Proteomes" id="UP000294958"/>
    </source>
</evidence>
<keyword evidence="3" id="KW-1185">Reference proteome</keyword>
<keyword evidence="2" id="KW-0378">Hydrolase</keyword>
<evidence type="ECO:0000259" key="1">
    <source>
        <dbReference type="Pfam" id="PF14279"/>
    </source>
</evidence>
<dbReference type="Proteomes" id="UP000294958">
    <property type="component" value="Unassembled WGS sequence"/>
</dbReference>
<keyword evidence="2" id="KW-0255">Endonuclease</keyword>
<accession>A0A4R6Y4B3</accession>
<comment type="caution">
    <text evidence="2">The sequence shown here is derived from an EMBL/GenBank/DDBJ whole genome shotgun (WGS) entry which is preliminary data.</text>
</comment>
<dbReference type="EMBL" id="SNZF01000076">
    <property type="protein sequence ID" value="TDR27056.1"/>
    <property type="molecule type" value="Genomic_DNA"/>
</dbReference>
<dbReference type="Pfam" id="PF14279">
    <property type="entry name" value="HNH_5"/>
    <property type="match status" value="1"/>
</dbReference>
<dbReference type="InterPro" id="IPR029471">
    <property type="entry name" value="HNH_5"/>
</dbReference>
<dbReference type="AlphaFoldDB" id="A0A4R6Y4B3"/>
<dbReference type="RefSeq" id="WP_208110875.1">
    <property type="nucleotide sequence ID" value="NZ_SNZF01000076.1"/>
</dbReference>